<dbReference type="GO" id="GO:0019064">
    <property type="term" value="P:fusion of virus membrane with host plasma membrane"/>
    <property type="evidence" value="ECO:0007669"/>
    <property type="project" value="UniProtKB-KW"/>
</dbReference>
<keyword evidence="16" id="KW-0325">Glycoprotein</keyword>
<keyword evidence="10" id="KW-1043">Host membrane</keyword>
<comment type="similarity">
    <text evidence="1 18">Belongs to the paramyxoviruses fusion glycoprotein family.</text>
</comment>
<dbReference type="GO" id="GO:0046718">
    <property type="term" value="P:symbiont entry into host cell"/>
    <property type="evidence" value="ECO:0007669"/>
    <property type="project" value="UniProtKB-KW"/>
</dbReference>
<evidence type="ECO:0000256" key="5">
    <source>
        <dbReference type="ARBA" id="ARBA00022521"/>
    </source>
</evidence>
<dbReference type="SUPFAM" id="SSF58069">
    <property type="entry name" value="Virus ectodomain"/>
    <property type="match status" value="1"/>
</dbReference>
<evidence type="ECO:0000256" key="18">
    <source>
        <dbReference type="RuleBase" id="RU003705"/>
    </source>
</evidence>
<dbReference type="Gene3D" id="1.10.287.2480">
    <property type="match status" value="1"/>
</dbReference>
<evidence type="ECO:0000313" key="20">
    <source>
        <dbReference type="Proteomes" id="UP001261953"/>
    </source>
</evidence>
<comment type="subunit">
    <text evidence="18">Homotrimer of disulfide-linked F1-F2.</text>
</comment>
<comment type="subcellular location">
    <subcellularLocation>
        <location evidence="18">Virion membrane</location>
        <topology evidence="18">Single-pass type I membrane protein</topology>
    </subcellularLocation>
    <subcellularLocation>
        <location evidence="18">Host cell membrane</location>
        <topology evidence="18">Single-pass membrane protein</topology>
    </subcellularLocation>
</comment>
<name>A0AAE9HTT2_9MONO</name>
<keyword evidence="9" id="KW-0946">Virion</keyword>
<proteinExistence type="inferred from homology"/>
<evidence type="ECO:0000256" key="16">
    <source>
        <dbReference type="ARBA" id="ARBA00023180"/>
    </source>
</evidence>
<keyword evidence="14 18" id="KW-0472">Membrane</keyword>
<dbReference type="GO" id="GO:0019031">
    <property type="term" value="C:viral envelope"/>
    <property type="evidence" value="ECO:0007669"/>
    <property type="project" value="UniProtKB-KW"/>
</dbReference>
<keyword evidence="17" id="KW-1160">Virus entry into host cell</keyword>
<feature type="transmembrane region" description="Helical" evidence="18">
    <location>
        <begin position="493"/>
        <end position="517"/>
    </location>
</feature>
<evidence type="ECO:0000256" key="11">
    <source>
        <dbReference type="ARBA" id="ARBA00022879"/>
    </source>
</evidence>
<keyword evidence="13" id="KW-0175">Coiled coil</keyword>
<keyword evidence="6" id="KW-1162">Viral penetration into host cytoplasm</keyword>
<protein>
    <recommendedName>
        <fullName evidence="2 18">Fusion glycoprotein F0</fullName>
    </recommendedName>
</protein>
<dbReference type="GO" id="GO:0020002">
    <property type="term" value="C:host cell plasma membrane"/>
    <property type="evidence" value="ECO:0007669"/>
    <property type="project" value="UniProtKB-SubCell"/>
</dbReference>
<evidence type="ECO:0000256" key="13">
    <source>
        <dbReference type="ARBA" id="ARBA00023054"/>
    </source>
</evidence>
<keyword evidence="7 18" id="KW-0812">Transmembrane</keyword>
<organism evidence="19 20">
    <name type="scientific">Meliandou praomys virus</name>
    <dbReference type="NCBI Taxonomy" id="2940988"/>
    <lineage>
        <taxon>Viruses</taxon>
        <taxon>Riboviria</taxon>
        <taxon>Orthornavirae</taxon>
        <taxon>Negarnaviricota</taxon>
        <taxon>Haploviricotina</taxon>
        <taxon>Monjiviricetes</taxon>
        <taxon>Mononegavirales</taxon>
        <taxon>Paramyxoviridae</taxon>
        <taxon>Orthoparamyxovirinae</taxon>
        <taxon>Jeilongvirus</taxon>
        <taxon>Jeilongvirus praomysis</taxon>
    </lineage>
</organism>
<evidence type="ECO:0000313" key="19">
    <source>
        <dbReference type="EMBL" id="UQM99599.1"/>
    </source>
</evidence>
<evidence type="ECO:0000256" key="1">
    <source>
        <dbReference type="ARBA" id="ARBA00008211"/>
    </source>
</evidence>
<keyword evidence="15" id="KW-1015">Disulfide bond</keyword>
<dbReference type="Gene3D" id="2.60.40.1690">
    <property type="entry name" value="Head and neck region of the ectodomain of NDV fusion glycoprotein"/>
    <property type="match status" value="1"/>
</dbReference>
<keyword evidence="11 18" id="KW-0261">Viral envelope protein</keyword>
<dbReference type="EMBL" id="OK623362">
    <property type="protein sequence ID" value="UQM99599.1"/>
    <property type="molecule type" value="Viral_cRNA"/>
</dbReference>
<keyword evidence="20" id="KW-1185">Reference proteome</keyword>
<evidence type="ECO:0000256" key="3">
    <source>
        <dbReference type="ARBA" id="ARBA00022506"/>
    </source>
</evidence>
<dbReference type="Pfam" id="PF00523">
    <property type="entry name" value="Fusion_gly"/>
    <property type="match status" value="1"/>
</dbReference>
<evidence type="ECO:0000256" key="8">
    <source>
        <dbReference type="ARBA" id="ARBA00022729"/>
    </source>
</evidence>
<dbReference type="Proteomes" id="UP001261953">
    <property type="component" value="Segment"/>
</dbReference>
<reference evidence="19" key="1">
    <citation type="journal article" date="2022" name="bioRxiv">
        <title>The characterization of multiple novel paramyxovirus species highlights the diverse nature of the subfamily Orthoparamyxovirinae.</title>
        <authorList>
            <person name="Vanmechelen B."/>
            <person name="Meurs S."/>
            <person name="Horemans M."/>
            <person name="Loosen A."/>
            <person name="Maes T.J."/>
            <person name="Laenen L."/>
            <person name="Vergote V."/>
            <person name="Koundouno F.R."/>
            <person name="Magassouba N."/>
            <person name="Konde M.K."/>
            <person name="Conde I.S."/>
            <person name="Carroll M.W."/>
            <person name="Maes P."/>
        </authorList>
    </citation>
    <scope>NUCLEOTIDE SEQUENCE</scope>
    <source>
        <strain evidence="19">GN/Meliandou/Pr/1/2018</strain>
    </source>
</reference>
<evidence type="ECO:0000256" key="6">
    <source>
        <dbReference type="ARBA" id="ARBA00022595"/>
    </source>
</evidence>
<dbReference type="Gene3D" id="2.40.490.10">
    <property type="entry name" value="Newcastle disease virus like domain"/>
    <property type="match status" value="1"/>
</dbReference>
<accession>A0AAE9HTT2</accession>
<evidence type="ECO:0000256" key="10">
    <source>
        <dbReference type="ARBA" id="ARBA00022870"/>
    </source>
</evidence>
<evidence type="ECO:0000256" key="9">
    <source>
        <dbReference type="ARBA" id="ARBA00022844"/>
    </source>
</evidence>
<evidence type="ECO:0000256" key="17">
    <source>
        <dbReference type="ARBA" id="ARBA00023296"/>
    </source>
</evidence>
<keyword evidence="8" id="KW-0732">Signal</keyword>
<dbReference type="Gene3D" id="6.10.10.110">
    <property type="match status" value="1"/>
</dbReference>
<keyword evidence="3" id="KW-1168">Fusion of virus membrane with host membrane</keyword>
<dbReference type="InterPro" id="IPR000776">
    <property type="entry name" value="Fusion_F0_Paramyxovir"/>
</dbReference>
<evidence type="ECO:0000256" key="15">
    <source>
        <dbReference type="ARBA" id="ARBA00023157"/>
    </source>
</evidence>
<evidence type="ECO:0000256" key="4">
    <source>
        <dbReference type="ARBA" id="ARBA00022511"/>
    </source>
</evidence>
<keyword evidence="4" id="KW-1032">Host cell membrane</keyword>
<dbReference type="GO" id="GO:0055036">
    <property type="term" value="C:virion membrane"/>
    <property type="evidence" value="ECO:0007669"/>
    <property type="project" value="UniProtKB-SubCell"/>
</dbReference>
<sequence length="545" mass="59715">MKVLFSVSIILLLCNIISAQLGLSELSKIGIIQGNNYGLKISGPASEQFMIIKLVPNTGQLNNCTYEVVENYKRMLTRILSPIDESIRKIQQAVTSKQPSKREKREPRFWGAVIGGVALGVATAAQITAGIALHNSIENANAIMTLKEAVRNSNKAIEELQTAQGQTVIALNALQDQINNQLVPAINTLGCQTVANSLGLRLNQYFSEISLVFGPNLRDPTSETLSIQAISKAFNGDFDSMMRKLSYDSSDLLDLLESGSIRGRIISVSLDSYLIVLQIEYPSLTKIPDATVQLFNIISYNSRGVEWISLFPKQLLIRGSYISNIDLSDCAQTSNNYICKTDTSTAISSETYNCAIGNITSCSRTRVVNSHVARYAISQGVLFINCASIVCRCQNPSFSFLQDPTITNIMVSKEDCAEIYVDGFFITLGPRKLDRAMYAANITLGGTVSVEPVDIGNEITSIQDSINRSQNAIDKSNDLLERVNPRIVNAGSFGAILSCTIFLIIWCIITLIWLIYLTKKISRSNIRLVGSSRSSTVGSLSELVR</sequence>
<keyword evidence="12 18" id="KW-1133">Transmembrane helix</keyword>
<dbReference type="SUPFAM" id="SSF69922">
    <property type="entry name" value="Head and neck region of the ectodomain of NDV fusion glycoprotein"/>
    <property type="match status" value="1"/>
</dbReference>
<evidence type="ECO:0000256" key="14">
    <source>
        <dbReference type="ARBA" id="ARBA00023136"/>
    </source>
</evidence>
<keyword evidence="5" id="KW-1169">Fusion of virus membrane with host cell membrane</keyword>
<evidence type="ECO:0000256" key="2">
    <source>
        <dbReference type="ARBA" id="ARBA00016586"/>
    </source>
</evidence>
<evidence type="ECO:0000256" key="7">
    <source>
        <dbReference type="ARBA" id="ARBA00022692"/>
    </source>
</evidence>
<gene>
    <name evidence="19" type="primary">F</name>
</gene>
<evidence type="ECO:0000256" key="12">
    <source>
        <dbReference type="ARBA" id="ARBA00022989"/>
    </source>
</evidence>